<protein>
    <submittedName>
        <fullName evidence="3">Uncharacterized protein</fullName>
    </submittedName>
</protein>
<organism evidence="3 4">
    <name type="scientific">Streptomyces mobaraensis</name>
    <name type="common">Streptoverticillium mobaraense</name>
    <dbReference type="NCBI Taxonomy" id="35621"/>
    <lineage>
        <taxon>Bacteria</taxon>
        <taxon>Bacillati</taxon>
        <taxon>Actinomycetota</taxon>
        <taxon>Actinomycetes</taxon>
        <taxon>Kitasatosporales</taxon>
        <taxon>Streptomycetaceae</taxon>
        <taxon>Streptomyces</taxon>
    </lineage>
</organism>
<evidence type="ECO:0000313" key="3">
    <source>
        <dbReference type="EMBL" id="KAB7850258.1"/>
    </source>
</evidence>
<sequence>MAHRTRPRRHPIPVVARRRPGPAIRFGGVVLVLVGLLFGSFAAGISGHASGALGARGTFAVERCEHKATTQRGGGRGADTVECSGTFRPSDGGSPRTGLDIDRDYEPGRRVTASCDFIGICYKIDRVNACGWFSGLLAALLLVCLGGPGAVRGAAWLTERYARGRAIQGRLVKGLFWAALGVFVVFLVLRNAL</sequence>
<keyword evidence="4" id="KW-1185">Reference proteome</keyword>
<dbReference type="EMBL" id="VOKX01000009">
    <property type="protein sequence ID" value="KAB7850258.1"/>
    <property type="molecule type" value="Genomic_DNA"/>
</dbReference>
<keyword evidence="2" id="KW-0472">Membrane</keyword>
<dbReference type="OrthoDB" id="4237295at2"/>
<comment type="caution">
    <text evidence="3">The sequence shown here is derived from an EMBL/GenBank/DDBJ whole genome shotgun (WGS) entry which is preliminary data.</text>
</comment>
<feature type="region of interest" description="Disordered" evidence="1">
    <location>
        <begin position="70"/>
        <end position="99"/>
    </location>
</feature>
<reference evidence="3 4" key="1">
    <citation type="journal article" date="2019" name="Microb. Cell Fact.">
        <title>Exploring novel herbicidin analogues by transcriptional regulator overexpression and MS/MS molecular networking.</title>
        <authorList>
            <person name="Shi Y."/>
            <person name="Gu R."/>
            <person name="Li Y."/>
            <person name="Wang X."/>
            <person name="Ren W."/>
            <person name="Li X."/>
            <person name="Wang L."/>
            <person name="Xie Y."/>
            <person name="Hong B."/>
        </authorList>
    </citation>
    <scope>NUCLEOTIDE SEQUENCE [LARGE SCALE GENOMIC DNA]</scope>
    <source>
        <strain evidence="3 4">US-43</strain>
    </source>
</reference>
<proteinExistence type="predicted"/>
<dbReference type="Proteomes" id="UP000327000">
    <property type="component" value="Unassembled WGS sequence"/>
</dbReference>
<feature type="transmembrane region" description="Helical" evidence="2">
    <location>
        <begin position="171"/>
        <end position="189"/>
    </location>
</feature>
<keyword evidence="2" id="KW-0812">Transmembrane</keyword>
<gene>
    <name evidence="3" type="ORF">FRZ00_06615</name>
</gene>
<dbReference type="AlphaFoldDB" id="A0A5N5WD51"/>
<evidence type="ECO:0000256" key="1">
    <source>
        <dbReference type="SAM" id="MobiDB-lite"/>
    </source>
</evidence>
<name>A0A5N5WD51_STRMB</name>
<evidence type="ECO:0000256" key="2">
    <source>
        <dbReference type="SAM" id="Phobius"/>
    </source>
</evidence>
<accession>A0A5N5WD51</accession>
<keyword evidence="2" id="KW-1133">Transmembrane helix</keyword>
<evidence type="ECO:0000313" key="4">
    <source>
        <dbReference type="Proteomes" id="UP000327000"/>
    </source>
</evidence>
<feature type="transmembrane region" description="Helical" evidence="2">
    <location>
        <begin position="26"/>
        <end position="45"/>
    </location>
</feature>
<dbReference type="RefSeq" id="WP_152262769.1">
    <property type="nucleotide sequence ID" value="NZ_JBFADJ010000048.1"/>
</dbReference>
<feature type="transmembrane region" description="Helical" evidence="2">
    <location>
        <begin position="132"/>
        <end position="151"/>
    </location>
</feature>